<organism evidence="1">
    <name type="scientific">Siphoviridae sp. ctDOT22</name>
    <dbReference type="NCBI Taxonomy" id="2827812"/>
    <lineage>
        <taxon>Viruses</taxon>
        <taxon>Duplodnaviria</taxon>
        <taxon>Heunggongvirae</taxon>
        <taxon>Uroviricota</taxon>
        <taxon>Caudoviricetes</taxon>
    </lineage>
</organism>
<accession>A0A8S5SVK7</accession>
<evidence type="ECO:0000313" key="1">
    <source>
        <dbReference type="EMBL" id="DAF55116.1"/>
    </source>
</evidence>
<proteinExistence type="predicted"/>
<reference evidence="1" key="1">
    <citation type="journal article" date="2021" name="Proc. Natl. Acad. Sci. U.S.A.">
        <title>A Catalog of Tens of Thousands of Viruses from Human Metagenomes Reveals Hidden Associations with Chronic Diseases.</title>
        <authorList>
            <person name="Tisza M.J."/>
            <person name="Buck C.B."/>
        </authorList>
    </citation>
    <scope>NUCLEOTIDE SEQUENCE</scope>
    <source>
        <strain evidence="1">CtDOT22</strain>
    </source>
</reference>
<sequence length="147" mass="17918">MVEKCNYLKKRNIIMIKRIYFVKGNPSIESDSEGKDFSKKVEELFFSINKDKCEDCDCDCNIEEDLEDYDEEEDLLEDDFEEEESFKKNILIKRDRIQEDEYEFNFFDEETEEFVWSFYSCDFNYNDAKEAFLEEFDHLDVTFYLAE</sequence>
<dbReference type="EMBL" id="BK032686">
    <property type="protein sequence ID" value="DAF55116.1"/>
    <property type="molecule type" value="Genomic_DNA"/>
</dbReference>
<name>A0A8S5SVK7_9CAUD</name>
<protein>
    <submittedName>
        <fullName evidence="1">Uncharacterized protein</fullName>
    </submittedName>
</protein>